<evidence type="ECO:0000313" key="1">
    <source>
        <dbReference type="EMBL" id="MBA9075511.1"/>
    </source>
</evidence>
<reference evidence="1 2" key="1">
    <citation type="submission" date="2020-08" db="EMBL/GenBank/DDBJ databases">
        <title>Genomic Encyclopedia of Type Strains, Phase IV (KMG-IV): sequencing the most valuable type-strain genomes for metagenomic binning, comparative biology and taxonomic classification.</title>
        <authorList>
            <person name="Goeker M."/>
        </authorList>
    </citation>
    <scope>NUCLEOTIDE SEQUENCE [LARGE SCALE GENOMIC DNA]</scope>
    <source>
        <strain evidence="1 2">DSM 29854</strain>
    </source>
</reference>
<dbReference type="RefSeq" id="WP_182511238.1">
    <property type="nucleotide sequence ID" value="NZ_JACJIQ010000001.1"/>
</dbReference>
<dbReference type="SUPFAM" id="SSF55729">
    <property type="entry name" value="Acyl-CoA N-acyltransferases (Nat)"/>
    <property type="match status" value="1"/>
</dbReference>
<name>A0A839GNU3_9BACT</name>
<organism evidence="1 2">
    <name type="scientific">Rufibacter quisquiliarum</name>
    <dbReference type="NCBI Taxonomy" id="1549639"/>
    <lineage>
        <taxon>Bacteria</taxon>
        <taxon>Pseudomonadati</taxon>
        <taxon>Bacteroidota</taxon>
        <taxon>Cytophagia</taxon>
        <taxon>Cytophagales</taxon>
        <taxon>Hymenobacteraceae</taxon>
        <taxon>Rufibacter</taxon>
    </lineage>
</organism>
<sequence length="327" mass="37854">MLRYLSHAAIDFQKWDACLNRSVNGMIYGFSWYLNIISPKWEAIVKEEAGEYVTIMPIPAARKFGMRYVRQPLFAHQLGVFYQQPFTTEEWQQAAQLLGNRFNLVSSYAFNTGNGTVPTEAFTDFNCSTFTTYHLDLAQGYERIVSGYRKDRRWRINKAKRSGLTVQSSTNIDRIISIFHEYIAPKIAGVMGETYEYRLLRQLYQEANQRGLAQMYAAVDALGQEQAMGLFFFFNRQIIYIFNSSTPQGKRLGGIPLLVDFVLQKFAGQEYVFDFEAPEVDPISDFYSSFGSEKAHFLSISRNHLPAPVQWVKHLRMQFYRWKNGSV</sequence>
<protein>
    <recommendedName>
        <fullName evidence="3">Acetyltransferase (GNAT) domain-containing protein</fullName>
    </recommendedName>
</protein>
<comment type="caution">
    <text evidence="1">The sequence shown here is derived from an EMBL/GenBank/DDBJ whole genome shotgun (WGS) entry which is preliminary data.</text>
</comment>
<dbReference type="EMBL" id="JACJIQ010000001">
    <property type="protein sequence ID" value="MBA9075511.1"/>
    <property type="molecule type" value="Genomic_DNA"/>
</dbReference>
<dbReference type="InterPro" id="IPR016181">
    <property type="entry name" value="Acyl_CoA_acyltransferase"/>
</dbReference>
<accession>A0A839GNU3</accession>
<dbReference type="Gene3D" id="3.40.630.30">
    <property type="match status" value="1"/>
</dbReference>
<dbReference type="Proteomes" id="UP000563094">
    <property type="component" value="Unassembled WGS sequence"/>
</dbReference>
<dbReference type="AlphaFoldDB" id="A0A839GNU3"/>
<proteinExistence type="predicted"/>
<gene>
    <name evidence="1" type="ORF">FHS90_000208</name>
</gene>
<evidence type="ECO:0008006" key="3">
    <source>
        <dbReference type="Google" id="ProtNLM"/>
    </source>
</evidence>
<evidence type="ECO:0000313" key="2">
    <source>
        <dbReference type="Proteomes" id="UP000563094"/>
    </source>
</evidence>
<keyword evidence="2" id="KW-1185">Reference proteome</keyword>